<dbReference type="EMBL" id="ODYU01010114">
    <property type="protein sequence ID" value="SOQ54994.1"/>
    <property type="molecule type" value="Genomic_DNA"/>
</dbReference>
<dbReference type="AlphaFoldDB" id="A0A2H1WRD6"/>
<sequence>MDKKSQRTTVGQKARQFLEFSNEEVNKVRGYTMRRRGGSIVCGILKQTTNSIDKIFVTIIEAKSKH</sequence>
<name>A0A2H1WRD6_SPOFR</name>
<accession>A0A2H1WRD6</accession>
<protein>
    <submittedName>
        <fullName evidence="1">SFRICE_038166</fullName>
    </submittedName>
</protein>
<reference evidence="1" key="1">
    <citation type="submission" date="2016-07" db="EMBL/GenBank/DDBJ databases">
        <authorList>
            <person name="Bretaudeau A."/>
        </authorList>
    </citation>
    <scope>NUCLEOTIDE SEQUENCE</scope>
    <source>
        <strain evidence="1">Rice</strain>
        <tissue evidence="1">Whole body</tissue>
    </source>
</reference>
<proteinExistence type="predicted"/>
<evidence type="ECO:0000313" key="1">
    <source>
        <dbReference type="EMBL" id="SOQ54994.1"/>
    </source>
</evidence>
<organism evidence="1">
    <name type="scientific">Spodoptera frugiperda</name>
    <name type="common">Fall armyworm</name>
    <dbReference type="NCBI Taxonomy" id="7108"/>
    <lineage>
        <taxon>Eukaryota</taxon>
        <taxon>Metazoa</taxon>
        <taxon>Ecdysozoa</taxon>
        <taxon>Arthropoda</taxon>
        <taxon>Hexapoda</taxon>
        <taxon>Insecta</taxon>
        <taxon>Pterygota</taxon>
        <taxon>Neoptera</taxon>
        <taxon>Endopterygota</taxon>
        <taxon>Lepidoptera</taxon>
        <taxon>Glossata</taxon>
        <taxon>Ditrysia</taxon>
        <taxon>Noctuoidea</taxon>
        <taxon>Noctuidae</taxon>
        <taxon>Amphipyrinae</taxon>
        <taxon>Spodoptera</taxon>
    </lineage>
</organism>
<gene>
    <name evidence="1" type="ORF">SFRICE_038166</name>
</gene>